<dbReference type="Proteomes" id="UP000464314">
    <property type="component" value="Chromosome"/>
</dbReference>
<dbReference type="KEGG" id="anr:Ana3638_11740"/>
<keyword evidence="1" id="KW-0472">Membrane</keyword>
<keyword evidence="3" id="KW-1185">Reference proteome</keyword>
<gene>
    <name evidence="2" type="ORF">Ana3638_11740</name>
</gene>
<dbReference type="EMBL" id="CP048000">
    <property type="protein sequence ID" value="QHQ61361.1"/>
    <property type="molecule type" value="Genomic_DNA"/>
</dbReference>
<protein>
    <submittedName>
        <fullName evidence="2">Uncharacterized protein</fullName>
    </submittedName>
</protein>
<name>A0A6P1TN98_9FIRM</name>
<dbReference type="RefSeq" id="WP_161838186.1">
    <property type="nucleotide sequence ID" value="NZ_CP048000.1"/>
</dbReference>
<keyword evidence="1" id="KW-0812">Transmembrane</keyword>
<evidence type="ECO:0000313" key="2">
    <source>
        <dbReference type="EMBL" id="QHQ61361.1"/>
    </source>
</evidence>
<organism evidence="2 3">
    <name type="scientific">Anaerocolumna sedimenticola</name>
    <dbReference type="NCBI Taxonomy" id="2696063"/>
    <lineage>
        <taxon>Bacteria</taxon>
        <taxon>Bacillati</taxon>
        <taxon>Bacillota</taxon>
        <taxon>Clostridia</taxon>
        <taxon>Lachnospirales</taxon>
        <taxon>Lachnospiraceae</taxon>
        <taxon>Anaerocolumna</taxon>
    </lineage>
</organism>
<keyword evidence="1" id="KW-1133">Transmembrane helix</keyword>
<evidence type="ECO:0000313" key="3">
    <source>
        <dbReference type="Proteomes" id="UP000464314"/>
    </source>
</evidence>
<feature type="transmembrane region" description="Helical" evidence="1">
    <location>
        <begin position="42"/>
        <end position="62"/>
    </location>
</feature>
<proteinExistence type="predicted"/>
<reference evidence="2 3" key="1">
    <citation type="submission" date="2020-01" db="EMBL/GenBank/DDBJ databases">
        <title>Genome analysis of Anaerocolumna sp. CBA3638.</title>
        <authorList>
            <person name="Kim J."/>
            <person name="Roh S.W."/>
        </authorList>
    </citation>
    <scope>NUCLEOTIDE SEQUENCE [LARGE SCALE GENOMIC DNA]</scope>
    <source>
        <strain evidence="2 3">CBA3638</strain>
    </source>
</reference>
<sequence>MKQKYKSRLQAFLVITFFLALLYVFGVAGSLELDRLTVRQALVSGGIGCAYMAVSVITYKYIGKEE</sequence>
<dbReference type="AlphaFoldDB" id="A0A6P1TN98"/>
<accession>A0A6P1TN98</accession>
<evidence type="ECO:0000256" key="1">
    <source>
        <dbReference type="SAM" id="Phobius"/>
    </source>
</evidence>